<keyword evidence="8" id="KW-0811">Translocation</keyword>
<proteinExistence type="inferred from homology"/>
<evidence type="ECO:0000256" key="1">
    <source>
        <dbReference type="ARBA" id="ARBA00004162"/>
    </source>
</evidence>
<keyword evidence="5 11" id="KW-0812">Transmembrane</keyword>
<evidence type="ECO:0000256" key="3">
    <source>
        <dbReference type="ARBA" id="ARBA00022448"/>
    </source>
</evidence>
<feature type="transmembrane region" description="Helical" evidence="11">
    <location>
        <begin position="6"/>
        <end position="23"/>
    </location>
</feature>
<evidence type="ECO:0000256" key="9">
    <source>
        <dbReference type="ARBA" id="ARBA00023136"/>
    </source>
</evidence>
<dbReference type="PANTHER" id="PTHR33909:SF1">
    <property type="entry name" value="SEC TRANSLOCON ACCESSORY COMPLEX SUBUNIT YAJC"/>
    <property type="match status" value="1"/>
</dbReference>
<keyword evidence="7 11" id="KW-1133">Transmembrane helix</keyword>
<organism evidence="12 13">
    <name type="scientific">Nicoliella lavandulae</name>
    <dbReference type="NCBI Taxonomy" id="3082954"/>
    <lineage>
        <taxon>Bacteria</taxon>
        <taxon>Bacillati</taxon>
        <taxon>Bacillota</taxon>
        <taxon>Bacilli</taxon>
        <taxon>Lactobacillales</taxon>
        <taxon>Lactobacillaceae</taxon>
        <taxon>Nicoliella</taxon>
    </lineage>
</organism>
<dbReference type="Pfam" id="PF02699">
    <property type="entry name" value="YajC"/>
    <property type="match status" value="1"/>
</dbReference>
<keyword evidence="4" id="KW-1003">Cell membrane</keyword>
<feature type="region of interest" description="Disordered" evidence="10">
    <location>
        <begin position="87"/>
        <end position="117"/>
    </location>
</feature>
<name>A0ABU8SKH3_9LACO</name>
<evidence type="ECO:0000256" key="5">
    <source>
        <dbReference type="ARBA" id="ARBA00022692"/>
    </source>
</evidence>
<evidence type="ECO:0000256" key="7">
    <source>
        <dbReference type="ARBA" id="ARBA00022989"/>
    </source>
</evidence>
<keyword evidence="6" id="KW-0653">Protein transport</keyword>
<dbReference type="RefSeq" id="WP_339960221.1">
    <property type="nucleotide sequence ID" value="NZ_JAWMWH010000001.1"/>
</dbReference>
<dbReference type="NCBIfam" id="TIGR00739">
    <property type="entry name" value="yajC"/>
    <property type="match status" value="1"/>
</dbReference>
<keyword evidence="9 11" id="KW-0472">Membrane</keyword>
<reference evidence="12 13" key="1">
    <citation type="submission" date="2023-10" db="EMBL/GenBank/DDBJ databases">
        <title>Nicoliella lavandulae sp. nov. isolated from Lavandula angustifolia flowers.</title>
        <authorList>
            <person name="Alcantara C."/>
            <person name="Zuniga M."/>
            <person name="Landete J.M."/>
            <person name="Monedero V."/>
        </authorList>
    </citation>
    <scope>NUCLEOTIDE SEQUENCE [LARGE SCALE GENOMIC DNA]</scope>
    <source>
        <strain evidence="12 13">Es01</strain>
    </source>
</reference>
<evidence type="ECO:0000256" key="11">
    <source>
        <dbReference type="SAM" id="Phobius"/>
    </source>
</evidence>
<evidence type="ECO:0000256" key="10">
    <source>
        <dbReference type="SAM" id="MobiDB-lite"/>
    </source>
</evidence>
<comment type="subcellular location">
    <subcellularLocation>
        <location evidence="1">Cell membrane</location>
        <topology evidence="1">Single-pass membrane protein</topology>
    </subcellularLocation>
</comment>
<evidence type="ECO:0000256" key="8">
    <source>
        <dbReference type="ARBA" id="ARBA00023010"/>
    </source>
</evidence>
<evidence type="ECO:0000256" key="4">
    <source>
        <dbReference type="ARBA" id="ARBA00022475"/>
    </source>
</evidence>
<sequence length="117" mass="13007">MLQQYSSVIFIVLIIVVMYFTMIKPQKKRQQQHQQTINSLKKGDHVVTIGRLHGVVDEIDQTNKTVTLDCDGIFLEFDLNAVASVKAADAKPTTETEQPAKSTEAAKDDQAADDSDK</sequence>
<dbReference type="InterPro" id="IPR003849">
    <property type="entry name" value="Preprotein_translocase_YajC"/>
</dbReference>
<accession>A0ABU8SKH3</accession>
<evidence type="ECO:0000313" key="13">
    <source>
        <dbReference type="Proteomes" id="UP001370590"/>
    </source>
</evidence>
<keyword evidence="13" id="KW-1185">Reference proteome</keyword>
<evidence type="ECO:0000256" key="2">
    <source>
        <dbReference type="ARBA" id="ARBA00006742"/>
    </source>
</evidence>
<evidence type="ECO:0000256" key="6">
    <source>
        <dbReference type="ARBA" id="ARBA00022927"/>
    </source>
</evidence>
<dbReference type="Proteomes" id="UP001370590">
    <property type="component" value="Unassembled WGS sequence"/>
</dbReference>
<dbReference type="PRINTS" id="PR01853">
    <property type="entry name" value="YAJCTRNLCASE"/>
</dbReference>
<keyword evidence="3" id="KW-0813">Transport</keyword>
<protein>
    <submittedName>
        <fullName evidence="12">Preprotein translocase subunit YajC</fullName>
    </submittedName>
</protein>
<comment type="caution">
    <text evidence="12">The sequence shown here is derived from an EMBL/GenBank/DDBJ whole genome shotgun (WGS) entry which is preliminary data.</text>
</comment>
<dbReference type="EMBL" id="JAWMWH010000001">
    <property type="protein sequence ID" value="MEJ6400412.1"/>
    <property type="molecule type" value="Genomic_DNA"/>
</dbReference>
<gene>
    <name evidence="12" type="primary">yajC</name>
    <name evidence="12" type="ORF">R4146_04410</name>
</gene>
<evidence type="ECO:0000313" key="12">
    <source>
        <dbReference type="EMBL" id="MEJ6400412.1"/>
    </source>
</evidence>
<dbReference type="SMART" id="SM01323">
    <property type="entry name" value="YajC"/>
    <property type="match status" value="1"/>
</dbReference>
<dbReference type="PANTHER" id="PTHR33909">
    <property type="entry name" value="SEC TRANSLOCON ACCESSORY COMPLEX SUBUNIT YAJC"/>
    <property type="match status" value="1"/>
</dbReference>
<comment type="similarity">
    <text evidence="2">Belongs to the YajC family.</text>
</comment>